<reference evidence="2" key="2">
    <citation type="journal article" date="2021" name="PeerJ">
        <title>Extensive microbial diversity within the chicken gut microbiome revealed by metagenomics and culture.</title>
        <authorList>
            <person name="Gilroy R."/>
            <person name="Ravi A."/>
            <person name="Getino M."/>
            <person name="Pursley I."/>
            <person name="Horton D.L."/>
            <person name="Alikhan N.F."/>
            <person name="Baker D."/>
            <person name="Gharbi K."/>
            <person name="Hall N."/>
            <person name="Watson M."/>
            <person name="Adriaenssens E.M."/>
            <person name="Foster-Nyarko E."/>
            <person name="Jarju S."/>
            <person name="Secka A."/>
            <person name="Antonio M."/>
            <person name="Oren A."/>
            <person name="Chaudhuri R.R."/>
            <person name="La Ragione R."/>
            <person name="Hildebrand F."/>
            <person name="Pallen M.J."/>
        </authorList>
    </citation>
    <scope>NUCLEOTIDE SEQUENCE</scope>
    <source>
        <strain evidence="2">1370</strain>
    </source>
</reference>
<feature type="transmembrane region" description="Helical" evidence="1">
    <location>
        <begin position="123"/>
        <end position="142"/>
    </location>
</feature>
<dbReference type="Pfam" id="PF12822">
    <property type="entry name" value="ECF_trnsprt"/>
    <property type="match status" value="1"/>
</dbReference>
<gene>
    <name evidence="2" type="ORF">IAD28_03590</name>
</gene>
<evidence type="ECO:0000256" key="1">
    <source>
        <dbReference type="SAM" id="Phobius"/>
    </source>
</evidence>
<keyword evidence="1" id="KW-0812">Transmembrane</keyword>
<dbReference type="InterPro" id="IPR024529">
    <property type="entry name" value="ECF_trnsprt_substrate-spec"/>
</dbReference>
<evidence type="ECO:0000313" key="3">
    <source>
        <dbReference type="Proteomes" id="UP000823960"/>
    </source>
</evidence>
<sequence>MSENKSASRQSGVRASGIVRSVTVSGLLLAVGLVLPFLTGQLKNIGSMLLPMHIPVLLCGLICGWRYGAAVGFILPLFRNLLFSMPPMPGAISMAFEMGVYGLVAGAVYSASRWKCVVSVYKSLIAAMLAGRLVWGAAQYLILGIRGEGFTLEAFLAGAFLNAIPGIILQLIFIPILMLALGKTGAVRLQKREDHALCSRSESK</sequence>
<feature type="transmembrane region" description="Helical" evidence="1">
    <location>
        <begin position="90"/>
        <end position="111"/>
    </location>
</feature>
<name>A0A9D1NRF9_9FIRM</name>
<comment type="caution">
    <text evidence="2">The sequence shown here is derived from an EMBL/GenBank/DDBJ whole genome shotgun (WGS) entry which is preliminary data.</text>
</comment>
<dbReference type="AlphaFoldDB" id="A0A9D1NRF9"/>
<protein>
    <submittedName>
        <fullName evidence="2">ECF transporter S component</fullName>
    </submittedName>
</protein>
<dbReference type="GO" id="GO:0022857">
    <property type="term" value="F:transmembrane transporter activity"/>
    <property type="evidence" value="ECO:0007669"/>
    <property type="project" value="InterPro"/>
</dbReference>
<proteinExistence type="predicted"/>
<accession>A0A9D1NRF9</accession>
<organism evidence="2 3">
    <name type="scientific">Candidatus Faeciplasma avium</name>
    <dbReference type="NCBI Taxonomy" id="2840798"/>
    <lineage>
        <taxon>Bacteria</taxon>
        <taxon>Bacillati</taxon>
        <taxon>Bacillota</taxon>
        <taxon>Clostridia</taxon>
        <taxon>Eubacteriales</taxon>
        <taxon>Oscillospiraceae</taxon>
        <taxon>Oscillospiraceae incertae sedis</taxon>
        <taxon>Candidatus Faeciplasma</taxon>
    </lineage>
</organism>
<reference evidence="2" key="1">
    <citation type="submission" date="2020-10" db="EMBL/GenBank/DDBJ databases">
        <authorList>
            <person name="Gilroy R."/>
        </authorList>
    </citation>
    <scope>NUCLEOTIDE SEQUENCE</scope>
    <source>
        <strain evidence="2">1370</strain>
    </source>
</reference>
<keyword evidence="1" id="KW-1133">Transmembrane helix</keyword>
<feature type="transmembrane region" description="Helical" evidence="1">
    <location>
        <begin position="18"/>
        <end position="38"/>
    </location>
</feature>
<evidence type="ECO:0000313" key="2">
    <source>
        <dbReference type="EMBL" id="HIV10764.1"/>
    </source>
</evidence>
<feature type="transmembrane region" description="Helical" evidence="1">
    <location>
        <begin position="50"/>
        <end position="78"/>
    </location>
</feature>
<dbReference type="Proteomes" id="UP000823960">
    <property type="component" value="Unassembled WGS sequence"/>
</dbReference>
<feature type="transmembrane region" description="Helical" evidence="1">
    <location>
        <begin position="154"/>
        <end position="182"/>
    </location>
</feature>
<dbReference type="Gene3D" id="1.10.1760.20">
    <property type="match status" value="1"/>
</dbReference>
<dbReference type="EMBL" id="DVOL01000045">
    <property type="protein sequence ID" value="HIV10764.1"/>
    <property type="molecule type" value="Genomic_DNA"/>
</dbReference>
<keyword evidence="1" id="KW-0472">Membrane</keyword>